<name>A0A8H7F5I4_AGABI</name>
<dbReference type="AlphaFoldDB" id="A0A8H7F5I4"/>
<dbReference type="EMBL" id="JABXXO010000005">
    <property type="protein sequence ID" value="KAF7777808.1"/>
    <property type="molecule type" value="Genomic_DNA"/>
</dbReference>
<protein>
    <submittedName>
        <fullName evidence="1">Uncharacterized protein</fullName>
    </submittedName>
</protein>
<dbReference type="Proteomes" id="UP000629468">
    <property type="component" value="Unassembled WGS sequence"/>
</dbReference>
<reference evidence="1 2" key="1">
    <citation type="journal article" name="Sci. Rep.">
        <title>Telomere-to-telomere assembled and centromere annotated genomes of the two main subspecies of the button mushroom Agaricus bisporus reveal especially polymorphic chromosome ends.</title>
        <authorList>
            <person name="Sonnenberg A.S.M."/>
            <person name="Sedaghat-Telgerd N."/>
            <person name="Lavrijssen B."/>
            <person name="Ohm R.A."/>
            <person name="Hendrickx P.M."/>
            <person name="Scholtmeijer K."/>
            <person name="Baars J.J.P."/>
            <person name="van Peer A."/>
        </authorList>
    </citation>
    <scope>NUCLEOTIDE SEQUENCE [LARGE SCALE GENOMIC DNA]</scope>
    <source>
        <strain evidence="1 2">H119_p4</strain>
    </source>
</reference>
<evidence type="ECO:0000313" key="2">
    <source>
        <dbReference type="Proteomes" id="UP000629468"/>
    </source>
</evidence>
<comment type="caution">
    <text evidence="1">The sequence shown here is derived from an EMBL/GenBank/DDBJ whole genome shotgun (WGS) entry which is preliminary data.</text>
</comment>
<organism evidence="1 2">
    <name type="scientific">Agaricus bisporus var. burnettii</name>
    <dbReference type="NCBI Taxonomy" id="192524"/>
    <lineage>
        <taxon>Eukaryota</taxon>
        <taxon>Fungi</taxon>
        <taxon>Dikarya</taxon>
        <taxon>Basidiomycota</taxon>
        <taxon>Agaricomycotina</taxon>
        <taxon>Agaricomycetes</taxon>
        <taxon>Agaricomycetidae</taxon>
        <taxon>Agaricales</taxon>
        <taxon>Agaricineae</taxon>
        <taxon>Agaricaceae</taxon>
        <taxon>Agaricus</taxon>
    </lineage>
</organism>
<sequence>MGAHSYEQEKYFCYSSLFPSSSFFRNILASLGYVESVSYYNISCFSMTLMKYKCQASSCNTLNGALLLDSSGYGRMRISPRSCSYLPDTHKVMKIRWVTKKFCRHLRFYKVMYSR</sequence>
<evidence type="ECO:0000313" key="1">
    <source>
        <dbReference type="EMBL" id="KAF7777808.1"/>
    </source>
</evidence>
<accession>A0A8H7F5I4</accession>
<gene>
    <name evidence="1" type="ORF">Agabi119p4_3880</name>
</gene>
<proteinExistence type="predicted"/>